<accession>A6WAM5</accession>
<dbReference type="KEGG" id="kra:Krad_2384"/>
<dbReference type="AlphaFoldDB" id="A6WAM5"/>
<dbReference type="SUPFAM" id="SSF117281">
    <property type="entry name" value="Kelch motif"/>
    <property type="match status" value="1"/>
</dbReference>
<feature type="compositionally biased region" description="Low complexity" evidence="1">
    <location>
        <begin position="53"/>
        <end position="62"/>
    </location>
</feature>
<feature type="region of interest" description="Disordered" evidence="1">
    <location>
        <begin position="42"/>
        <end position="70"/>
    </location>
</feature>
<sequence>MRDPGAIGTAPQPHGHPASCAVVGGWRLHSSAGLRRVLQVTDLRSHPSPMPPTGTTATASPSPRHDRGDTEKRAIIMHRLTRRTALSATAVAFLAATSACTRGRQAAAGPSLEPTLPEGWSILPPAPGPARLRALSAWTGTEAVFLGGSPTIPHSGDTWGDSLTATPEDVRHRDGIAFTPGTDPATGTWRTLPEAPVASIDASSGAPTIDGSVYFLAPQGLMQFDTTTDTWTRHDLPAESTGNWLHAAGDHLILTATGFEEIPDFQWNTRTQQWSLVPTDPLGRAGRRAINTPHGFLLIAIDPDYSRDDIGPRPLAAALLDVEAGTWRRLPNYQQLEGGQLTLHGNRVIDAIPLAGFTPAVGPYAGRQLPAAGVLTLPGGAWSTLPGAEEAADLAPG</sequence>
<name>A6WAM5_KINRD</name>
<proteinExistence type="predicted"/>
<dbReference type="EMBL" id="CP000750">
    <property type="protein sequence ID" value="ABS03864.1"/>
    <property type="molecule type" value="Genomic_DNA"/>
</dbReference>
<dbReference type="Proteomes" id="UP000001116">
    <property type="component" value="Chromosome"/>
</dbReference>
<dbReference type="HOGENOM" id="CLU_694038_0_0_11"/>
<evidence type="ECO:0000256" key="1">
    <source>
        <dbReference type="SAM" id="MobiDB-lite"/>
    </source>
</evidence>
<dbReference type="InterPro" id="IPR015915">
    <property type="entry name" value="Kelch-typ_b-propeller"/>
</dbReference>
<organism evidence="2 3">
    <name type="scientific">Kineococcus radiotolerans (strain ATCC BAA-149 / DSM 14245 / SRS30216)</name>
    <dbReference type="NCBI Taxonomy" id="266940"/>
    <lineage>
        <taxon>Bacteria</taxon>
        <taxon>Bacillati</taxon>
        <taxon>Actinomycetota</taxon>
        <taxon>Actinomycetes</taxon>
        <taxon>Kineosporiales</taxon>
        <taxon>Kineosporiaceae</taxon>
        <taxon>Kineococcus</taxon>
    </lineage>
</organism>
<evidence type="ECO:0000313" key="3">
    <source>
        <dbReference type="Proteomes" id="UP000001116"/>
    </source>
</evidence>
<dbReference type="STRING" id="266940.Krad_2384"/>
<evidence type="ECO:0000313" key="2">
    <source>
        <dbReference type="EMBL" id="ABS03864.1"/>
    </source>
</evidence>
<reference evidence="3" key="1">
    <citation type="journal article" date="2008" name="PLoS ONE">
        <title>Survival in nuclear waste, extreme resistance, and potential applications gleaned from the genome sequence of Kineococcus radiotolerans SRS30216.</title>
        <authorList>
            <person name="Bagwell C.E."/>
            <person name="Bhat S."/>
            <person name="Hawkins G.M."/>
            <person name="Smith B.W."/>
            <person name="Biswas T."/>
            <person name="Hoover T.R."/>
            <person name="Saunders E."/>
            <person name="Han C.S."/>
            <person name="Tsodikov O.V."/>
            <person name="Shimkets L.J."/>
        </authorList>
    </citation>
    <scope>NUCLEOTIDE SEQUENCE [LARGE SCALE GENOMIC DNA]</scope>
    <source>
        <strain evidence="3">ATCC BAA-149 / DSM 14245 / SRS30216</strain>
    </source>
</reference>
<keyword evidence="3" id="KW-1185">Reference proteome</keyword>
<protein>
    <submittedName>
        <fullName evidence="2">Uncharacterized protein</fullName>
    </submittedName>
</protein>
<dbReference type="Gene3D" id="2.120.10.80">
    <property type="entry name" value="Kelch-type beta propeller"/>
    <property type="match status" value="1"/>
</dbReference>
<dbReference type="eggNOG" id="ENOG50332IX">
    <property type="taxonomic scope" value="Bacteria"/>
</dbReference>
<gene>
    <name evidence="2" type="ordered locus">Krad_2384</name>
</gene>